<sequence length="536" mass="55252">ELVHLLGVLSPGARCALPMLLETLGTAGPDLPCGWEKTLFSEELLLFTFAAAHLLGAVEIMDAARSWAADKDGRRLPGAVAAVDARADAAVLRTAVDFGLDRLSPMRLIHAAAVADAKGAAEFLVTENDSQCVEEPGVFPVFVAPVDLRDAQGRTPLHVCAIHDSAGVATVLLQAFASIDAVCDPAAADDDGAEEEGDAQDSSMCDSSAKSPLQVRKGPGSLGIRTALHLAAHHDSPEVVQLLLDAKADVASCVKGASSAVTPLHECAASDAARAARILAAVAAAQAAISAEQMVEQLTKMMAGPMDVENFVAGMPNVGAEKDDQAQKSKVAPEEGEDPAKVGGNGVTPLHAAAEADATGVVAALLEAKADPSLGDDQGDTAVHCAMLYGSPRALEALLALGAQPSLQNGSGELPLHLAAEFGPGGADEDLSESLRRRHFARNIRAQELLVECLRSRGLLAEALVHCASGDNGNTPLHSVARWDHLGAQHAVRLLVSAGANLEAENAEGHTPLAMSLRRFGAGGKALAHHGAWSSE</sequence>
<feature type="compositionally biased region" description="Basic and acidic residues" evidence="4">
    <location>
        <begin position="322"/>
        <end position="333"/>
    </location>
</feature>
<evidence type="ECO:0000256" key="1">
    <source>
        <dbReference type="ARBA" id="ARBA00022737"/>
    </source>
</evidence>
<proteinExistence type="predicted"/>
<dbReference type="PROSITE" id="PS50088">
    <property type="entry name" value="ANK_REPEAT"/>
    <property type="match status" value="5"/>
</dbReference>
<accession>A0A813GIS7</accession>
<dbReference type="SMART" id="SM00248">
    <property type="entry name" value="ANK"/>
    <property type="match status" value="7"/>
</dbReference>
<dbReference type="EMBL" id="CAJNNV010029091">
    <property type="protein sequence ID" value="CAE8626996.1"/>
    <property type="molecule type" value="Genomic_DNA"/>
</dbReference>
<dbReference type="PROSITE" id="PS50297">
    <property type="entry name" value="ANK_REP_REGION"/>
    <property type="match status" value="4"/>
</dbReference>
<protein>
    <submittedName>
        <fullName evidence="5">Uncharacterized protein</fullName>
    </submittedName>
</protein>
<evidence type="ECO:0000256" key="4">
    <source>
        <dbReference type="SAM" id="MobiDB-lite"/>
    </source>
</evidence>
<feature type="repeat" description="ANK" evidence="3">
    <location>
        <begin position="378"/>
        <end position="410"/>
    </location>
</feature>
<gene>
    <name evidence="5" type="ORF">PGLA1383_LOCUS43871</name>
</gene>
<evidence type="ECO:0000256" key="3">
    <source>
        <dbReference type="PROSITE-ProRule" id="PRU00023"/>
    </source>
</evidence>
<feature type="repeat" description="ANK" evidence="3">
    <location>
        <begin position="152"/>
        <end position="184"/>
    </location>
</feature>
<feature type="region of interest" description="Disordered" evidence="4">
    <location>
        <begin position="322"/>
        <end position="343"/>
    </location>
</feature>
<feature type="repeat" description="ANK" evidence="3">
    <location>
        <begin position="345"/>
        <end position="377"/>
    </location>
</feature>
<organism evidence="5 6">
    <name type="scientific">Polarella glacialis</name>
    <name type="common">Dinoflagellate</name>
    <dbReference type="NCBI Taxonomy" id="89957"/>
    <lineage>
        <taxon>Eukaryota</taxon>
        <taxon>Sar</taxon>
        <taxon>Alveolata</taxon>
        <taxon>Dinophyceae</taxon>
        <taxon>Suessiales</taxon>
        <taxon>Suessiaceae</taxon>
        <taxon>Polarella</taxon>
    </lineage>
</organism>
<dbReference type="AlphaFoldDB" id="A0A813GIS7"/>
<feature type="region of interest" description="Disordered" evidence="4">
    <location>
        <begin position="187"/>
        <end position="216"/>
    </location>
</feature>
<keyword evidence="6" id="KW-1185">Reference proteome</keyword>
<evidence type="ECO:0000313" key="6">
    <source>
        <dbReference type="Proteomes" id="UP000654075"/>
    </source>
</evidence>
<dbReference type="Proteomes" id="UP000654075">
    <property type="component" value="Unassembled WGS sequence"/>
</dbReference>
<dbReference type="SUPFAM" id="SSF48403">
    <property type="entry name" value="Ankyrin repeat"/>
    <property type="match status" value="1"/>
</dbReference>
<name>A0A813GIS7_POLGL</name>
<comment type="caution">
    <text evidence="5">The sequence shown here is derived from an EMBL/GenBank/DDBJ whole genome shotgun (WGS) entry which is preliminary data.</text>
</comment>
<dbReference type="Pfam" id="PF12796">
    <property type="entry name" value="Ank_2"/>
    <property type="match status" value="1"/>
</dbReference>
<evidence type="ECO:0000313" key="5">
    <source>
        <dbReference type="EMBL" id="CAE8626996.1"/>
    </source>
</evidence>
<dbReference type="OrthoDB" id="366390at2759"/>
<evidence type="ECO:0000256" key="2">
    <source>
        <dbReference type="ARBA" id="ARBA00023043"/>
    </source>
</evidence>
<dbReference type="Pfam" id="PF00023">
    <property type="entry name" value="Ank"/>
    <property type="match status" value="3"/>
</dbReference>
<feature type="repeat" description="ANK" evidence="3">
    <location>
        <begin position="223"/>
        <end position="250"/>
    </location>
</feature>
<dbReference type="PANTHER" id="PTHR24198">
    <property type="entry name" value="ANKYRIN REPEAT AND PROTEIN KINASE DOMAIN-CONTAINING PROTEIN"/>
    <property type="match status" value="1"/>
</dbReference>
<dbReference type="Gene3D" id="1.25.40.20">
    <property type="entry name" value="Ankyrin repeat-containing domain"/>
    <property type="match status" value="3"/>
</dbReference>
<keyword evidence="1" id="KW-0677">Repeat</keyword>
<reference evidence="5" key="1">
    <citation type="submission" date="2021-02" db="EMBL/GenBank/DDBJ databases">
        <authorList>
            <person name="Dougan E. K."/>
            <person name="Rhodes N."/>
            <person name="Thang M."/>
            <person name="Chan C."/>
        </authorList>
    </citation>
    <scope>NUCLEOTIDE SEQUENCE</scope>
</reference>
<feature type="compositionally biased region" description="Polar residues" evidence="4">
    <location>
        <begin position="200"/>
        <end position="211"/>
    </location>
</feature>
<dbReference type="InterPro" id="IPR002110">
    <property type="entry name" value="Ankyrin_rpt"/>
</dbReference>
<dbReference type="InterPro" id="IPR036770">
    <property type="entry name" value="Ankyrin_rpt-contain_sf"/>
</dbReference>
<dbReference type="PANTHER" id="PTHR24198:SF194">
    <property type="entry name" value="INVERSIN-A"/>
    <property type="match status" value="1"/>
</dbReference>
<feature type="non-terminal residue" evidence="5">
    <location>
        <position position="1"/>
    </location>
</feature>
<feature type="repeat" description="ANK" evidence="3">
    <location>
        <begin position="472"/>
        <end position="507"/>
    </location>
</feature>
<keyword evidence="2 3" id="KW-0040">ANK repeat</keyword>
<feature type="compositionally biased region" description="Acidic residues" evidence="4">
    <location>
        <begin position="187"/>
        <end position="199"/>
    </location>
</feature>